<keyword evidence="3 4" id="KW-0592">Phosphate transport</keyword>
<evidence type="ECO:0000259" key="5">
    <source>
        <dbReference type="Pfam" id="PF12849"/>
    </source>
</evidence>
<comment type="caution">
    <text evidence="6">The sequence shown here is derived from an EMBL/GenBank/DDBJ whole genome shotgun (WGS) entry which is preliminary data.</text>
</comment>
<dbReference type="Proteomes" id="UP000662314">
    <property type="component" value="Unassembled WGS sequence"/>
</dbReference>
<dbReference type="PANTHER" id="PTHR42996">
    <property type="entry name" value="PHOSPHATE-BINDING PROTEIN PSTS"/>
    <property type="match status" value="1"/>
</dbReference>
<dbReference type="InterPro" id="IPR005673">
    <property type="entry name" value="ABC_phos-bd_PstS"/>
</dbReference>
<evidence type="ECO:0000256" key="1">
    <source>
        <dbReference type="ARBA" id="ARBA00008725"/>
    </source>
</evidence>
<dbReference type="PANTHER" id="PTHR42996:SF1">
    <property type="entry name" value="PHOSPHATE-BINDING PROTEIN PSTS"/>
    <property type="match status" value="1"/>
</dbReference>
<dbReference type="CDD" id="cd13565">
    <property type="entry name" value="PBP2_PstS"/>
    <property type="match status" value="1"/>
</dbReference>
<dbReference type="InterPro" id="IPR024370">
    <property type="entry name" value="PBP_domain"/>
</dbReference>
<protein>
    <recommendedName>
        <fullName evidence="4">Phosphate-binding protein</fullName>
    </recommendedName>
</protein>
<dbReference type="SUPFAM" id="SSF53850">
    <property type="entry name" value="Periplasmic binding protein-like II"/>
    <property type="match status" value="1"/>
</dbReference>
<evidence type="ECO:0000313" key="7">
    <source>
        <dbReference type="Proteomes" id="UP000662314"/>
    </source>
</evidence>
<evidence type="ECO:0000256" key="2">
    <source>
        <dbReference type="ARBA" id="ARBA00022448"/>
    </source>
</evidence>
<comment type="similarity">
    <text evidence="1 4">Belongs to the PstS family.</text>
</comment>
<dbReference type="EMBL" id="JAECZA010000289">
    <property type="protein sequence ID" value="MBH8577526.1"/>
    <property type="molecule type" value="Genomic_DNA"/>
</dbReference>
<accession>A0A8J7LHN3</accession>
<dbReference type="Gene3D" id="3.40.190.10">
    <property type="entry name" value="Periplasmic binding protein-like II"/>
    <property type="match status" value="2"/>
</dbReference>
<evidence type="ECO:0000256" key="3">
    <source>
        <dbReference type="ARBA" id="ARBA00022592"/>
    </source>
</evidence>
<dbReference type="GO" id="GO:0035435">
    <property type="term" value="P:phosphate ion transmembrane transport"/>
    <property type="evidence" value="ECO:0007669"/>
    <property type="project" value="InterPro"/>
</dbReference>
<name>A0A8J7LHN3_9NOST</name>
<dbReference type="InterPro" id="IPR050962">
    <property type="entry name" value="Phosphate-bind_PstS"/>
</dbReference>
<dbReference type="AlphaFoldDB" id="A0A8J7LHN3"/>
<dbReference type="GO" id="GO:0043190">
    <property type="term" value="C:ATP-binding cassette (ABC) transporter complex"/>
    <property type="evidence" value="ECO:0007669"/>
    <property type="project" value="InterPro"/>
</dbReference>
<dbReference type="GO" id="GO:0042301">
    <property type="term" value="F:phosphate ion binding"/>
    <property type="evidence" value="ECO:0007669"/>
    <property type="project" value="InterPro"/>
</dbReference>
<evidence type="ECO:0000256" key="4">
    <source>
        <dbReference type="PIRNR" id="PIRNR002756"/>
    </source>
</evidence>
<dbReference type="Pfam" id="PF12849">
    <property type="entry name" value="PBP_like_2"/>
    <property type="match status" value="1"/>
</dbReference>
<dbReference type="RefSeq" id="WP_214436213.1">
    <property type="nucleotide sequence ID" value="NZ_CAWPUQ010000225.1"/>
</dbReference>
<proteinExistence type="inferred from homology"/>
<keyword evidence="7" id="KW-1185">Reference proteome</keyword>
<sequence>MSVQIPFKRQACFLPLIVLSLSVTSCDGHSRNTKNVSLVGAGASFPAPLYQRWLLDYNQEHPNVEINYQSIGSGAGVQHFINGTVDFAASDVAITKQQAAQIKRGAIALPITAGSIVLAYNLNVSNGLKLPRQVYQDIFLGKIKNWNNPKIALANPGLNLPNIPIVVVYRTDGSGTTSVMTQHLSAISPEWKSKVGAGKAIAWPVGIGAKGNEGVTAQIQQIPGAIGYVEYVYATRNKLSMAALENKSGRYVIPTPESAAKTLEAVKLPPDNLIAFITDPMGAQSYPIVTYTWLLTYEQYPDPAKAQALKNFINWALTKGQKSSLELGYLPLSKKVVVQVQSAANKIAK</sequence>
<keyword evidence="2 4" id="KW-0813">Transport</keyword>
<reference evidence="6 7" key="1">
    <citation type="journal article" date="2021" name="Int. J. Syst. Evol. Microbiol.">
        <title>Amazonocrinis nigriterrae gen. nov., sp. nov., Atlanticothrix silvestris gen. nov., sp. nov. and Dendronalium phyllosphericum gen. nov., sp. nov., nostocacean cyanobacteria from Brazilian environments.</title>
        <authorList>
            <person name="Alvarenga D.O."/>
            <person name="Andreote A.P.D."/>
            <person name="Branco L.H.Z."/>
            <person name="Delbaje E."/>
            <person name="Cruz R.B."/>
            <person name="Varani A.M."/>
            <person name="Fiore M.F."/>
        </authorList>
    </citation>
    <scope>NUCLEOTIDE SEQUENCE [LARGE SCALE GENOMIC DNA]</scope>
    <source>
        <strain evidence="6 7">CENA369</strain>
    </source>
</reference>
<dbReference type="PIRSF" id="PIRSF002756">
    <property type="entry name" value="PstS"/>
    <property type="match status" value="1"/>
</dbReference>
<dbReference type="NCBIfam" id="TIGR00975">
    <property type="entry name" value="3a0107s03"/>
    <property type="match status" value="1"/>
</dbReference>
<evidence type="ECO:0000313" key="6">
    <source>
        <dbReference type="EMBL" id="MBH8577526.1"/>
    </source>
</evidence>
<gene>
    <name evidence="6" type="primary">pstS</name>
    <name evidence="6" type="ORF">I8752_32080</name>
</gene>
<feature type="domain" description="PBP" evidence="5">
    <location>
        <begin position="37"/>
        <end position="318"/>
    </location>
</feature>
<organism evidence="6 7">
    <name type="scientific">Dendronalium phyllosphericum CENA369</name>
    <dbReference type="NCBI Taxonomy" id="1725256"/>
    <lineage>
        <taxon>Bacteria</taxon>
        <taxon>Bacillati</taxon>
        <taxon>Cyanobacteriota</taxon>
        <taxon>Cyanophyceae</taxon>
        <taxon>Nostocales</taxon>
        <taxon>Nostocaceae</taxon>
        <taxon>Dendronalium</taxon>
        <taxon>Dendronalium phyllosphericum</taxon>
    </lineage>
</organism>